<sequence>MRIGKVSVASCVNVFLRIKSDGLCLY</sequence>
<protein>
    <submittedName>
        <fullName evidence="1">Uncharacterized protein</fullName>
    </submittedName>
</protein>
<dbReference type="EMBL" id="GBXM01074083">
    <property type="protein sequence ID" value="JAH34494.1"/>
    <property type="molecule type" value="Transcribed_RNA"/>
</dbReference>
<proteinExistence type="predicted"/>
<reference evidence="1" key="1">
    <citation type="submission" date="2014-11" db="EMBL/GenBank/DDBJ databases">
        <authorList>
            <person name="Amaro Gonzalez C."/>
        </authorList>
    </citation>
    <scope>NUCLEOTIDE SEQUENCE</scope>
</reference>
<organism evidence="1">
    <name type="scientific">Anguilla anguilla</name>
    <name type="common">European freshwater eel</name>
    <name type="synonym">Muraena anguilla</name>
    <dbReference type="NCBI Taxonomy" id="7936"/>
    <lineage>
        <taxon>Eukaryota</taxon>
        <taxon>Metazoa</taxon>
        <taxon>Chordata</taxon>
        <taxon>Craniata</taxon>
        <taxon>Vertebrata</taxon>
        <taxon>Euteleostomi</taxon>
        <taxon>Actinopterygii</taxon>
        <taxon>Neopterygii</taxon>
        <taxon>Teleostei</taxon>
        <taxon>Anguilliformes</taxon>
        <taxon>Anguillidae</taxon>
        <taxon>Anguilla</taxon>
    </lineage>
</organism>
<accession>A0A0E9RZ40</accession>
<evidence type="ECO:0000313" key="1">
    <source>
        <dbReference type="EMBL" id="JAH34494.1"/>
    </source>
</evidence>
<reference evidence="1" key="2">
    <citation type="journal article" date="2015" name="Fish Shellfish Immunol.">
        <title>Early steps in the European eel (Anguilla anguilla)-Vibrio vulnificus interaction in the gills: Role of the RtxA13 toxin.</title>
        <authorList>
            <person name="Callol A."/>
            <person name="Pajuelo D."/>
            <person name="Ebbesson L."/>
            <person name="Teles M."/>
            <person name="MacKenzie S."/>
            <person name="Amaro C."/>
        </authorList>
    </citation>
    <scope>NUCLEOTIDE SEQUENCE</scope>
</reference>
<name>A0A0E9RZ40_ANGAN</name>
<dbReference type="AlphaFoldDB" id="A0A0E9RZ40"/>